<organism evidence="1 2">
    <name type="scientific">Enterobacter hormaechei</name>
    <dbReference type="NCBI Taxonomy" id="158836"/>
    <lineage>
        <taxon>Bacteria</taxon>
        <taxon>Pseudomonadati</taxon>
        <taxon>Pseudomonadota</taxon>
        <taxon>Gammaproteobacteria</taxon>
        <taxon>Enterobacterales</taxon>
        <taxon>Enterobacteriaceae</taxon>
        <taxon>Enterobacter</taxon>
        <taxon>Enterobacter cloacae complex</taxon>
    </lineage>
</organism>
<name>A0A927DLU9_9ENTR</name>
<accession>A0A927DLU9</accession>
<dbReference type="AlphaFoldDB" id="A0A927DLU9"/>
<evidence type="ECO:0000313" key="1">
    <source>
        <dbReference type="EMBL" id="MBD3707617.1"/>
    </source>
</evidence>
<evidence type="ECO:0000313" key="2">
    <source>
        <dbReference type="Proteomes" id="UP000655273"/>
    </source>
</evidence>
<comment type="caution">
    <text evidence="1">The sequence shown here is derived from an EMBL/GenBank/DDBJ whole genome shotgun (WGS) entry which is preliminary data.</text>
</comment>
<sequence length="169" mass="18454">MAGTHIDKLTESLSKAFTDRATAQLMASLKDPDAKSDKTAKTPDEKLDALLTFFGQHEAQGKVTNNAQYGAIRELVKLRQQREALTQRVPLPGSAEYQSTYNNLAKINGNGLLHWIGDLFSHETESNHELSNANRIRAMMANDTHLSGLLQQMQLSSDTRGGSDAGAEG</sequence>
<dbReference type="Proteomes" id="UP000655273">
    <property type="component" value="Unassembled WGS sequence"/>
</dbReference>
<dbReference type="Pfam" id="PF11725">
    <property type="entry name" value="AvrE_T3Es"/>
    <property type="match status" value="1"/>
</dbReference>
<protein>
    <submittedName>
        <fullName evidence="1">AvrE-family type 3 secretion system effector</fullName>
    </submittedName>
</protein>
<reference evidence="1" key="1">
    <citation type="submission" date="2020-07" db="EMBL/GenBank/DDBJ databases">
        <title>Clinical and genomic characterization of carbapenemase-producing Enterobacterales causing secondary infections during the COVID-19 crisis at a New York City hospital.</title>
        <authorList>
            <person name="Gomez-Simmonds A."/>
            <person name="Annavajhala M.K."/>
            <person name="Uhlemann A.-C."/>
        </authorList>
    </citation>
    <scope>NUCLEOTIDE SEQUENCE</scope>
    <source>
        <strain evidence="1">NK1396</strain>
    </source>
</reference>
<proteinExistence type="predicted"/>
<dbReference type="EMBL" id="JACXTA010000018">
    <property type="protein sequence ID" value="MBD3707617.1"/>
    <property type="molecule type" value="Genomic_DNA"/>
</dbReference>
<gene>
    <name evidence="1" type="ORF">IE983_24895</name>
</gene>
<dbReference type="InterPro" id="IPR021085">
    <property type="entry name" value="AvrE_T3Es"/>
</dbReference>